<dbReference type="EMBL" id="CP019645">
    <property type="protein sequence ID" value="AQQ60115.1"/>
    <property type="molecule type" value="Genomic_DNA"/>
</dbReference>
<evidence type="ECO:0000256" key="6">
    <source>
        <dbReference type="RuleBase" id="RU004466"/>
    </source>
</evidence>
<dbReference type="PANTHER" id="PTHR12001">
    <property type="entry name" value="GERANYLGERANYL PYROPHOSPHATE SYNTHASE"/>
    <property type="match status" value="1"/>
</dbReference>
<evidence type="ECO:0000256" key="1">
    <source>
        <dbReference type="ARBA" id="ARBA00001946"/>
    </source>
</evidence>
<evidence type="ECO:0000256" key="4">
    <source>
        <dbReference type="ARBA" id="ARBA00022723"/>
    </source>
</evidence>
<organism evidence="8 9">
    <name type="scientific">Helicobacter bilis</name>
    <dbReference type="NCBI Taxonomy" id="37372"/>
    <lineage>
        <taxon>Bacteria</taxon>
        <taxon>Pseudomonadati</taxon>
        <taxon>Campylobacterota</taxon>
        <taxon>Epsilonproteobacteria</taxon>
        <taxon>Campylobacterales</taxon>
        <taxon>Helicobacteraceae</taxon>
        <taxon>Helicobacter</taxon>
    </lineage>
</organism>
<dbReference type="RefSeq" id="WP_077389048.1">
    <property type="nucleotide sequence ID" value="NZ_CP019645.1"/>
</dbReference>
<accession>A0A1Q2LIB5</accession>
<proteinExistence type="inferred from homology"/>
<dbReference type="GO" id="GO:0004659">
    <property type="term" value="F:prenyltransferase activity"/>
    <property type="evidence" value="ECO:0007669"/>
    <property type="project" value="InterPro"/>
</dbReference>
<dbReference type="KEGG" id="hbl:XJ32_08445"/>
<dbReference type="GO" id="GO:0046872">
    <property type="term" value="F:metal ion binding"/>
    <property type="evidence" value="ECO:0007669"/>
    <property type="project" value="UniProtKB-KW"/>
</dbReference>
<evidence type="ECO:0000256" key="5">
    <source>
        <dbReference type="ARBA" id="ARBA00022842"/>
    </source>
</evidence>
<dbReference type="SUPFAM" id="SSF48576">
    <property type="entry name" value="Terpenoid synthases"/>
    <property type="match status" value="2"/>
</dbReference>
<protein>
    <submittedName>
        <fullName evidence="8">Octaprenyl-diphosphate synthase</fullName>
    </submittedName>
</protein>
<dbReference type="PROSITE" id="PS00723">
    <property type="entry name" value="POLYPRENYL_SYNTHASE_1"/>
    <property type="match status" value="1"/>
</dbReference>
<dbReference type="Proteomes" id="UP000188298">
    <property type="component" value="Chromosome"/>
</dbReference>
<dbReference type="InterPro" id="IPR008949">
    <property type="entry name" value="Isoprenoid_synthase_dom_sf"/>
</dbReference>
<comment type="similarity">
    <text evidence="2 6">Belongs to the FPP/GGPP synthase family.</text>
</comment>
<dbReference type="PANTHER" id="PTHR12001:SF69">
    <property type="entry name" value="ALL TRANS-POLYPRENYL-DIPHOSPHATE SYNTHASE PDSS1"/>
    <property type="match status" value="1"/>
</dbReference>
<dbReference type="AlphaFoldDB" id="A0A1Q2LIB5"/>
<dbReference type="Gene3D" id="1.10.600.10">
    <property type="entry name" value="Farnesyl Diphosphate Synthase"/>
    <property type="match status" value="2"/>
</dbReference>
<name>A0A1Q2LIB5_9HELI</name>
<dbReference type="InterPro" id="IPR033749">
    <property type="entry name" value="Polyprenyl_synt_CS"/>
</dbReference>
<keyword evidence="3 6" id="KW-0808">Transferase</keyword>
<reference evidence="8 9" key="1">
    <citation type="submission" date="2017-02" db="EMBL/GenBank/DDBJ databases">
        <title>Whole genome sequencing of Helicobacter bilis strain AAQJH.</title>
        <authorList>
            <person name="Conlan S."/>
            <person name="Thomas P.J."/>
            <person name="Mullikin J."/>
            <person name="Palmore T.N."/>
            <person name="Frank K.M."/>
            <person name="Segre J.A."/>
        </authorList>
    </citation>
    <scope>NUCLEOTIDE SEQUENCE [LARGE SCALE GENOMIC DNA]</scope>
    <source>
        <strain evidence="8 9">AAQJH</strain>
    </source>
</reference>
<evidence type="ECO:0000256" key="7">
    <source>
        <dbReference type="SAM" id="MobiDB-lite"/>
    </source>
</evidence>
<dbReference type="InterPro" id="IPR000092">
    <property type="entry name" value="Polyprenyl_synt"/>
</dbReference>
<keyword evidence="4" id="KW-0479">Metal-binding</keyword>
<evidence type="ECO:0000313" key="8">
    <source>
        <dbReference type="EMBL" id="AQQ60115.1"/>
    </source>
</evidence>
<keyword evidence="5" id="KW-0460">Magnesium</keyword>
<gene>
    <name evidence="8" type="ORF">XJ32_08445</name>
</gene>
<sequence length="421" mass="46973">MELDRIAKLATEMIADINSDEALTLYKHLESGKMLRSKLVLSVVDSDEAYRLCAVIELIQSASLLHDDVIDSSDLRRGKPSLNAQFGNKNAIMLGDILYSRAFFELSHFPKSIAQSLSKSVVELSVGELEDVNLEQSFNEYEEKYLSMIGHKSASLIAASAECAALLNSEVELLNSKNMESSGENARGLEFATNCHIERSEISSMESKKDFSPMAQNDKKLGSSGNMDKDPAEVSLSDFSKETSFCGSQGGGEGSYLKVSERADTTKSVKSIKTRQSCSFFSKETTQNLDSNKDIHKLYYDYGFNLGMAFQIIDDILDITQDSTKLGKPALSDFKSGKTTLPYIYLYHELPKEKQVWLKSLFKQDLNAKDAQELKDLLLDSPLQKAREKALEYGNKALHIASMLNNQKLYAIIQAMIERDF</sequence>
<dbReference type="PROSITE" id="PS00444">
    <property type="entry name" value="POLYPRENYL_SYNTHASE_2"/>
    <property type="match status" value="1"/>
</dbReference>
<dbReference type="Pfam" id="PF00348">
    <property type="entry name" value="polyprenyl_synt"/>
    <property type="match status" value="2"/>
</dbReference>
<dbReference type="GO" id="GO:0008299">
    <property type="term" value="P:isoprenoid biosynthetic process"/>
    <property type="evidence" value="ECO:0007669"/>
    <property type="project" value="InterPro"/>
</dbReference>
<evidence type="ECO:0000256" key="3">
    <source>
        <dbReference type="ARBA" id="ARBA00022679"/>
    </source>
</evidence>
<evidence type="ECO:0000256" key="2">
    <source>
        <dbReference type="ARBA" id="ARBA00006706"/>
    </source>
</evidence>
<comment type="cofactor">
    <cofactor evidence="1">
        <name>Mg(2+)</name>
        <dbReference type="ChEBI" id="CHEBI:18420"/>
    </cofactor>
</comment>
<dbReference type="CDD" id="cd00685">
    <property type="entry name" value="Trans_IPPS_HT"/>
    <property type="match status" value="1"/>
</dbReference>
<feature type="region of interest" description="Disordered" evidence="7">
    <location>
        <begin position="206"/>
        <end position="227"/>
    </location>
</feature>
<evidence type="ECO:0000313" key="9">
    <source>
        <dbReference type="Proteomes" id="UP000188298"/>
    </source>
</evidence>